<keyword evidence="2" id="KW-1185">Reference proteome</keyword>
<reference evidence="1 2" key="1">
    <citation type="journal article" name="Sci. Rep.">
        <title>Genome-scale phylogenetic analyses confirm Olpidium as the closest living zoosporic fungus to the non-flagellated, terrestrial fungi.</title>
        <authorList>
            <person name="Chang Y."/>
            <person name="Rochon D."/>
            <person name="Sekimoto S."/>
            <person name="Wang Y."/>
            <person name="Chovatia M."/>
            <person name="Sandor L."/>
            <person name="Salamov A."/>
            <person name="Grigoriev I.V."/>
            <person name="Stajich J.E."/>
            <person name="Spatafora J.W."/>
        </authorList>
    </citation>
    <scope>NUCLEOTIDE SEQUENCE [LARGE SCALE GENOMIC DNA]</scope>
    <source>
        <strain evidence="1">S191</strain>
    </source>
</reference>
<sequence length="58" mass="6643">MILEKPGLKVDGMCHSNIMRPKRVRNAHKNRLFTRSVAAEDRPPLAFEVSGGRRRRDA</sequence>
<evidence type="ECO:0000313" key="2">
    <source>
        <dbReference type="Proteomes" id="UP000673691"/>
    </source>
</evidence>
<dbReference type="Proteomes" id="UP000673691">
    <property type="component" value="Unassembled WGS sequence"/>
</dbReference>
<protein>
    <submittedName>
        <fullName evidence="1">Uncharacterized protein</fullName>
    </submittedName>
</protein>
<organism evidence="1 2">
    <name type="scientific">Olpidium bornovanus</name>
    <dbReference type="NCBI Taxonomy" id="278681"/>
    <lineage>
        <taxon>Eukaryota</taxon>
        <taxon>Fungi</taxon>
        <taxon>Fungi incertae sedis</taxon>
        <taxon>Olpidiomycota</taxon>
        <taxon>Olpidiomycotina</taxon>
        <taxon>Olpidiomycetes</taxon>
        <taxon>Olpidiales</taxon>
        <taxon>Olpidiaceae</taxon>
        <taxon>Olpidium</taxon>
    </lineage>
</organism>
<proteinExistence type="predicted"/>
<dbReference type="EMBL" id="JAEFCI010013044">
    <property type="protein sequence ID" value="KAG5455629.1"/>
    <property type="molecule type" value="Genomic_DNA"/>
</dbReference>
<dbReference type="AlphaFoldDB" id="A0A8H7ZM68"/>
<gene>
    <name evidence="1" type="ORF">BJ554DRAFT_4888</name>
</gene>
<evidence type="ECO:0000313" key="1">
    <source>
        <dbReference type="EMBL" id="KAG5455629.1"/>
    </source>
</evidence>
<name>A0A8H7ZM68_9FUNG</name>
<accession>A0A8H7ZM68</accession>
<comment type="caution">
    <text evidence="1">The sequence shown here is derived from an EMBL/GenBank/DDBJ whole genome shotgun (WGS) entry which is preliminary data.</text>
</comment>